<dbReference type="Proteomes" id="UP000813444">
    <property type="component" value="Unassembled WGS sequence"/>
</dbReference>
<evidence type="ECO:0000313" key="2">
    <source>
        <dbReference type="Proteomes" id="UP000813444"/>
    </source>
</evidence>
<organism evidence="1 2">
    <name type="scientific">Stachybotrys elegans</name>
    <dbReference type="NCBI Taxonomy" id="80388"/>
    <lineage>
        <taxon>Eukaryota</taxon>
        <taxon>Fungi</taxon>
        <taxon>Dikarya</taxon>
        <taxon>Ascomycota</taxon>
        <taxon>Pezizomycotina</taxon>
        <taxon>Sordariomycetes</taxon>
        <taxon>Hypocreomycetidae</taxon>
        <taxon>Hypocreales</taxon>
        <taxon>Stachybotryaceae</taxon>
        <taxon>Stachybotrys</taxon>
    </lineage>
</organism>
<name>A0A8K0SU36_9HYPO</name>
<keyword evidence="2" id="KW-1185">Reference proteome</keyword>
<proteinExistence type="predicted"/>
<reference evidence="1" key="1">
    <citation type="journal article" date="2021" name="Nat. Commun.">
        <title>Genetic determinants of endophytism in the Arabidopsis root mycobiome.</title>
        <authorList>
            <person name="Mesny F."/>
            <person name="Miyauchi S."/>
            <person name="Thiergart T."/>
            <person name="Pickel B."/>
            <person name="Atanasova L."/>
            <person name="Karlsson M."/>
            <person name="Huettel B."/>
            <person name="Barry K.W."/>
            <person name="Haridas S."/>
            <person name="Chen C."/>
            <person name="Bauer D."/>
            <person name="Andreopoulos W."/>
            <person name="Pangilinan J."/>
            <person name="LaButti K."/>
            <person name="Riley R."/>
            <person name="Lipzen A."/>
            <person name="Clum A."/>
            <person name="Drula E."/>
            <person name="Henrissat B."/>
            <person name="Kohler A."/>
            <person name="Grigoriev I.V."/>
            <person name="Martin F.M."/>
            <person name="Hacquard S."/>
        </authorList>
    </citation>
    <scope>NUCLEOTIDE SEQUENCE</scope>
    <source>
        <strain evidence="1">MPI-CAGE-CH-0235</strain>
    </source>
</reference>
<dbReference type="AlphaFoldDB" id="A0A8K0SU36"/>
<comment type="caution">
    <text evidence="1">The sequence shown here is derived from an EMBL/GenBank/DDBJ whole genome shotgun (WGS) entry which is preliminary data.</text>
</comment>
<dbReference type="EMBL" id="JAGPNK010000007">
    <property type="protein sequence ID" value="KAH7318043.1"/>
    <property type="molecule type" value="Genomic_DNA"/>
</dbReference>
<protein>
    <submittedName>
        <fullName evidence="1">Uncharacterized protein</fullName>
    </submittedName>
</protein>
<sequence length="167" mass="19074">MSLMAPRLKEPGSHFGPDFLEKLRLRQTSLTVFTFKSIEQTHPPTFSQILDTIMQLSANLVGLIALLLSGAEAVQQMKINYYNDQQCTAYAGEIMVDWASPTKWNCFNFNYGKSVNIAECYTRSDCWCHMHKAKDCEGSYALVNYHQPGQNCLSNANEYNSFRCYAW</sequence>
<accession>A0A8K0SU36</accession>
<evidence type="ECO:0000313" key="1">
    <source>
        <dbReference type="EMBL" id="KAH7318043.1"/>
    </source>
</evidence>
<dbReference type="OrthoDB" id="4887973at2759"/>
<gene>
    <name evidence="1" type="ORF">B0I35DRAFT_478584</name>
</gene>